<dbReference type="Pfam" id="PF08202">
    <property type="entry name" value="MIS13"/>
    <property type="match status" value="1"/>
</dbReference>
<dbReference type="GO" id="GO:0007059">
    <property type="term" value="P:chromosome segregation"/>
    <property type="evidence" value="ECO:0007669"/>
    <property type="project" value="InterPro"/>
</dbReference>
<evidence type="ECO:0000313" key="2">
    <source>
        <dbReference type="EMBL" id="KZV85546.1"/>
    </source>
</evidence>
<reference evidence="2 3" key="1">
    <citation type="journal article" date="2016" name="Mol. Biol. Evol.">
        <title>Comparative Genomics of Early-Diverging Mushroom-Forming Fungi Provides Insights into the Origins of Lignocellulose Decay Capabilities.</title>
        <authorList>
            <person name="Nagy L.G."/>
            <person name="Riley R."/>
            <person name="Tritt A."/>
            <person name="Adam C."/>
            <person name="Daum C."/>
            <person name="Floudas D."/>
            <person name="Sun H."/>
            <person name="Yadav J.S."/>
            <person name="Pangilinan J."/>
            <person name="Larsson K.H."/>
            <person name="Matsuura K."/>
            <person name="Barry K."/>
            <person name="Labutti K."/>
            <person name="Kuo R."/>
            <person name="Ohm R.A."/>
            <person name="Bhattacharya S.S."/>
            <person name="Shirouzu T."/>
            <person name="Yoshinaga Y."/>
            <person name="Martin F.M."/>
            <person name="Grigoriev I.V."/>
            <person name="Hibbett D.S."/>
        </authorList>
    </citation>
    <scope>NUCLEOTIDE SEQUENCE [LARGE SCALE GENOMIC DNA]</scope>
    <source>
        <strain evidence="2 3">HHB12029</strain>
    </source>
</reference>
<feature type="region of interest" description="Disordered" evidence="1">
    <location>
        <begin position="157"/>
        <end position="185"/>
    </location>
</feature>
<feature type="compositionally biased region" description="Polar residues" evidence="1">
    <location>
        <begin position="157"/>
        <end position="167"/>
    </location>
</feature>
<dbReference type="AlphaFoldDB" id="A0A165DWU1"/>
<keyword evidence="3" id="KW-1185">Reference proteome</keyword>
<gene>
    <name evidence="2" type="ORF">EXIGLDRAFT_255323</name>
</gene>
<feature type="compositionally biased region" description="Polar residues" evidence="1">
    <location>
        <begin position="1"/>
        <end position="17"/>
    </location>
</feature>
<evidence type="ECO:0000313" key="3">
    <source>
        <dbReference type="Proteomes" id="UP000077266"/>
    </source>
</evidence>
<dbReference type="STRING" id="1314781.A0A165DWU1"/>
<dbReference type="InParanoid" id="A0A165DWU1"/>
<feature type="region of interest" description="Disordered" evidence="1">
    <location>
        <begin position="45"/>
        <end position="70"/>
    </location>
</feature>
<dbReference type="Proteomes" id="UP000077266">
    <property type="component" value="Unassembled WGS sequence"/>
</dbReference>
<feature type="region of interest" description="Disordered" evidence="1">
    <location>
        <begin position="314"/>
        <end position="374"/>
    </location>
</feature>
<dbReference type="PANTHER" id="PTHR14778">
    <property type="entry name" value="KINETOCHORE-ASSOCIATED PROTEIN DSN1 HOMOLOG"/>
    <property type="match status" value="1"/>
</dbReference>
<name>A0A165DWU1_EXIGL</name>
<feature type="compositionally biased region" description="Basic and acidic residues" evidence="1">
    <location>
        <begin position="168"/>
        <end position="182"/>
    </location>
</feature>
<accession>A0A165DWU1</accession>
<feature type="region of interest" description="Disordered" evidence="1">
    <location>
        <begin position="276"/>
        <end position="300"/>
    </location>
</feature>
<sequence>MGSGVISQPHPTVPTSSYHKHLPPDLPEALRTRHLLMWCASWAAKQPPSAPSSKPGSSSKPASSSKLPTLSANDAKLAKSIQTEVMNLLAAGKLDTNVISRTDKSAAAAQAANLAPHDQNIKNLKRKNDFMSGIAQAKAEDGAWTDLIQEYKARSSSVMSSLNAQRDQLSRSQDKGKGREISDWEPWDNELDDKWSEAAATARDSLRLNRQRRTSVSGDTNRIRAHSPISARLKSLELKSDKLHETVNTASAMAEQVHVKLDAIFSNLSETLKSRSVQYPASTSAAGPSSSMSKMIPGASEPAAQDPILLLRGISRSDATRPDSQISAPVRRTRQSIATAPPDAGVSRYTAVSAPTPRRPPGTPRRTPRKTKET</sequence>
<feature type="region of interest" description="Disordered" evidence="1">
    <location>
        <begin position="1"/>
        <end position="25"/>
    </location>
</feature>
<dbReference type="EMBL" id="KV426185">
    <property type="protein sequence ID" value="KZV85546.1"/>
    <property type="molecule type" value="Genomic_DNA"/>
</dbReference>
<dbReference type="InterPro" id="IPR013218">
    <property type="entry name" value="Dsn1/Mis13"/>
</dbReference>
<dbReference type="GO" id="GO:0000444">
    <property type="term" value="C:MIS12/MIND type complex"/>
    <property type="evidence" value="ECO:0007669"/>
    <property type="project" value="InterPro"/>
</dbReference>
<evidence type="ECO:0000256" key="1">
    <source>
        <dbReference type="SAM" id="MobiDB-lite"/>
    </source>
</evidence>
<organism evidence="2 3">
    <name type="scientific">Exidia glandulosa HHB12029</name>
    <dbReference type="NCBI Taxonomy" id="1314781"/>
    <lineage>
        <taxon>Eukaryota</taxon>
        <taxon>Fungi</taxon>
        <taxon>Dikarya</taxon>
        <taxon>Basidiomycota</taxon>
        <taxon>Agaricomycotina</taxon>
        <taxon>Agaricomycetes</taxon>
        <taxon>Auriculariales</taxon>
        <taxon>Exidiaceae</taxon>
        <taxon>Exidia</taxon>
    </lineage>
</organism>
<dbReference type="OrthoDB" id="3364649at2759"/>
<dbReference type="PANTHER" id="PTHR14778:SF2">
    <property type="entry name" value="KINETOCHORE-ASSOCIATED PROTEIN DSN1 HOMOLOG"/>
    <property type="match status" value="1"/>
</dbReference>
<feature type="compositionally biased region" description="Low complexity" evidence="1">
    <location>
        <begin position="281"/>
        <end position="293"/>
    </location>
</feature>
<dbReference type="GO" id="GO:0051301">
    <property type="term" value="P:cell division"/>
    <property type="evidence" value="ECO:0007669"/>
    <property type="project" value="InterPro"/>
</dbReference>
<proteinExistence type="predicted"/>
<protein>
    <submittedName>
        <fullName evidence="2">Uncharacterized protein</fullName>
    </submittedName>
</protein>